<protein>
    <submittedName>
        <fullName evidence="2">Uncharacterized protein</fullName>
    </submittedName>
</protein>
<reference evidence="2 3" key="1">
    <citation type="submission" date="2021-12" db="EMBL/GenBank/DDBJ databases">
        <title>High titer production of polyol ester of fatty acids by Rhodotorula paludigena BS15 towards product separation-free biomass refinery.</title>
        <authorList>
            <person name="Mano J."/>
            <person name="Ono H."/>
            <person name="Tanaka T."/>
            <person name="Naito K."/>
            <person name="Sushida H."/>
            <person name="Ike M."/>
            <person name="Tokuyasu K."/>
            <person name="Kitaoka M."/>
        </authorList>
    </citation>
    <scope>NUCLEOTIDE SEQUENCE [LARGE SCALE GENOMIC DNA]</scope>
    <source>
        <strain evidence="2 3">BS15</strain>
    </source>
</reference>
<name>A0AAV5GRW1_9BASI</name>
<evidence type="ECO:0000313" key="3">
    <source>
        <dbReference type="Proteomes" id="UP001342314"/>
    </source>
</evidence>
<dbReference type="Proteomes" id="UP001342314">
    <property type="component" value="Unassembled WGS sequence"/>
</dbReference>
<keyword evidence="3" id="KW-1185">Reference proteome</keyword>
<dbReference type="EMBL" id="BQKY01000012">
    <property type="protein sequence ID" value="GJN92684.1"/>
    <property type="molecule type" value="Genomic_DNA"/>
</dbReference>
<comment type="caution">
    <text evidence="2">The sequence shown here is derived from an EMBL/GenBank/DDBJ whole genome shotgun (WGS) entry which is preliminary data.</text>
</comment>
<accession>A0AAV5GRW1</accession>
<gene>
    <name evidence="2" type="ORF">Rhopal_005719-T1</name>
</gene>
<proteinExistence type="predicted"/>
<feature type="region of interest" description="Disordered" evidence="1">
    <location>
        <begin position="81"/>
        <end position="100"/>
    </location>
</feature>
<organism evidence="2 3">
    <name type="scientific">Rhodotorula paludigena</name>
    <dbReference type="NCBI Taxonomy" id="86838"/>
    <lineage>
        <taxon>Eukaryota</taxon>
        <taxon>Fungi</taxon>
        <taxon>Dikarya</taxon>
        <taxon>Basidiomycota</taxon>
        <taxon>Pucciniomycotina</taxon>
        <taxon>Microbotryomycetes</taxon>
        <taxon>Sporidiobolales</taxon>
        <taxon>Sporidiobolaceae</taxon>
        <taxon>Rhodotorula</taxon>
    </lineage>
</organism>
<evidence type="ECO:0000256" key="1">
    <source>
        <dbReference type="SAM" id="MobiDB-lite"/>
    </source>
</evidence>
<dbReference type="AlphaFoldDB" id="A0AAV5GRW1"/>
<evidence type="ECO:0000313" key="2">
    <source>
        <dbReference type="EMBL" id="GJN92684.1"/>
    </source>
</evidence>
<sequence length="155" mass="16658">MSASSPTWLVPPERTSLKDDVVLPFLRGLEHQLQDPSLPLLVASADPRGRVHVRAAGCAAVTTVSMITTLFPLSLAHPARTAAAGGGLGSAKPPQDGSTPLAARFPACARLVEAVEGTPGVAEWLESGERKERWSLWPSYAPDEVRRQAEQWDRE</sequence>